<dbReference type="SUPFAM" id="SSF141072">
    <property type="entry name" value="CalX-like"/>
    <property type="match status" value="1"/>
</dbReference>
<dbReference type="OrthoDB" id="1081439at2"/>
<evidence type="ECO:0000256" key="8">
    <source>
        <dbReference type="ARBA" id="ARBA00022837"/>
    </source>
</evidence>
<feature type="binding site" evidence="12">
    <location>
        <position position="104"/>
    </location>
    <ligand>
        <name>Cu cation</name>
        <dbReference type="ChEBI" id="CHEBI:23378"/>
    </ligand>
</feature>
<evidence type="ECO:0000256" key="3">
    <source>
        <dbReference type="ARBA" id="ARBA00022448"/>
    </source>
</evidence>
<evidence type="ECO:0000256" key="1">
    <source>
        <dbReference type="ARBA" id="ARBA00004370"/>
    </source>
</evidence>
<dbReference type="NCBIfam" id="TIGR04183">
    <property type="entry name" value="Por_Secre_tail"/>
    <property type="match status" value="1"/>
</dbReference>
<keyword evidence="8" id="KW-0106">Calcium</keyword>
<evidence type="ECO:0000256" key="4">
    <source>
        <dbReference type="ARBA" id="ARBA00022723"/>
    </source>
</evidence>
<evidence type="ECO:0000256" key="12">
    <source>
        <dbReference type="PIRSR" id="PIRSR602386-1"/>
    </source>
</evidence>
<dbReference type="Gene3D" id="2.60.40.2030">
    <property type="match status" value="1"/>
</dbReference>
<keyword evidence="10 12" id="KW-0186">Copper</keyword>
<keyword evidence="4 12" id="KW-0479">Metal-binding</keyword>
<dbReference type="Gene3D" id="2.60.40.420">
    <property type="entry name" value="Cupredoxins - blue copper proteins"/>
    <property type="match status" value="1"/>
</dbReference>
<keyword evidence="3" id="KW-0813">Transport</keyword>
<feature type="binding site" evidence="12">
    <location>
        <position position="99"/>
    </location>
    <ligand>
        <name>Cu cation</name>
        <dbReference type="ChEBI" id="CHEBI:23378"/>
    </ligand>
</feature>
<evidence type="ECO:0000313" key="16">
    <source>
        <dbReference type="Proteomes" id="UP000223913"/>
    </source>
</evidence>
<dbReference type="GO" id="GO:0005507">
    <property type="term" value="F:copper ion binding"/>
    <property type="evidence" value="ECO:0007669"/>
    <property type="project" value="InterPro"/>
</dbReference>
<keyword evidence="9" id="KW-0249">Electron transport</keyword>
<reference evidence="15 16" key="1">
    <citation type="submission" date="2017-10" db="EMBL/GenBank/DDBJ databases">
        <title>The draft genome sequence of Lewinella nigricans NBRC 102662.</title>
        <authorList>
            <person name="Wang K."/>
        </authorList>
    </citation>
    <scope>NUCLEOTIDE SEQUENCE [LARGE SCALE GENOMIC DNA]</scope>
    <source>
        <strain evidence="15 16">NBRC 102662</strain>
    </source>
</reference>
<dbReference type="AlphaFoldDB" id="A0A2D0NJU8"/>
<dbReference type="GO" id="GO:0042597">
    <property type="term" value="C:periplasmic space"/>
    <property type="evidence" value="ECO:0007669"/>
    <property type="project" value="UniProtKB-SubCell"/>
</dbReference>
<evidence type="ECO:0000256" key="5">
    <source>
        <dbReference type="ARBA" id="ARBA00022729"/>
    </source>
</evidence>
<dbReference type="InterPro" id="IPR001322">
    <property type="entry name" value="Lamin_tail_dom"/>
</dbReference>
<dbReference type="InterPro" id="IPR028871">
    <property type="entry name" value="BlueCu_1_BS"/>
</dbReference>
<evidence type="ECO:0000256" key="6">
    <source>
        <dbReference type="ARBA" id="ARBA00022737"/>
    </source>
</evidence>
<dbReference type="PANTHER" id="PTHR34192">
    <property type="entry name" value="PLASTOCYANIN MAJOR ISOFORM, CHLOROPLASTIC-RELATED"/>
    <property type="match status" value="1"/>
</dbReference>
<dbReference type="Pfam" id="PF18962">
    <property type="entry name" value="Por_Secre_tail"/>
    <property type="match status" value="1"/>
</dbReference>
<dbReference type="Pfam" id="PF00127">
    <property type="entry name" value="Copper-bind"/>
    <property type="match status" value="1"/>
</dbReference>
<dbReference type="RefSeq" id="WP_099148071.1">
    <property type="nucleotide sequence ID" value="NZ_PDUD01000001.1"/>
</dbReference>
<feature type="domain" description="LTD" evidence="14">
    <location>
        <begin position="105"/>
        <end position="221"/>
    </location>
</feature>
<dbReference type="InterPro" id="IPR003644">
    <property type="entry name" value="Calx_beta"/>
</dbReference>
<feature type="binding site" evidence="12">
    <location>
        <position position="96"/>
    </location>
    <ligand>
        <name>Cu cation</name>
        <dbReference type="ChEBI" id="CHEBI:23378"/>
    </ligand>
</feature>
<dbReference type="Proteomes" id="UP000223913">
    <property type="component" value="Unassembled WGS sequence"/>
</dbReference>
<dbReference type="InterPro" id="IPR000923">
    <property type="entry name" value="BlueCu_1"/>
</dbReference>
<dbReference type="InterPro" id="IPR036415">
    <property type="entry name" value="Lamin_tail_dom_sf"/>
</dbReference>
<dbReference type="GO" id="GO:0016020">
    <property type="term" value="C:membrane"/>
    <property type="evidence" value="ECO:0007669"/>
    <property type="project" value="UniProtKB-SubCell"/>
</dbReference>
<dbReference type="GO" id="GO:0007154">
    <property type="term" value="P:cell communication"/>
    <property type="evidence" value="ECO:0007669"/>
    <property type="project" value="InterPro"/>
</dbReference>
<evidence type="ECO:0000256" key="13">
    <source>
        <dbReference type="SAM" id="SignalP"/>
    </source>
</evidence>
<dbReference type="PROSITE" id="PS00196">
    <property type="entry name" value="COPPER_BLUE"/>
    <property type="match status" value="1"/>
</dbReference>
<keyword evidence="6" id="KW-0677">Repeat</keyword>
<dbReference type="InterPro" id="IPR008972">
    <property type="entry name" value="Cupredoxin"/>
</dbReference>
<evidence type="ECO:0000256" key="9">
    <source>
        <dbReference type="ARBA" id="ARBA00022982"/>
    </source>
</evidence>
<dbReference type="InterPro" id="IPR026444">
    <property type="entry name" value="Secre_tail"/>
</dbReference>
<keyword evidence="16" id="KW-1185">Reference proteome</keyword>
<feature type="signal peptide" evidence="13">
    <location>
        <begin position="1"/>
        <end position="19"/>
    </location>
</feature>
<dbReference type="PRINTS" id="PR00155">
    <property type="entry name" value="AMICYANIN"/>
</dbReference>
<comment type="cofactor">
    <cofactor evidence="12">
        <name>Cu cation</name>
        <dbReference type="ChEBI" id="CHEBI:23378"/>
    </cofactor>
    <text evidence="12">Binds 1 copper ion per subunit.</text>
</comment>
<evidence type="ECO:0000256" key="10">
    <source>
        <dbReference type="ARBA" id="ARBA00023008"/>
    </source>
</evidence>
<proteinExistence type="predicted"/>
<evidence type="ECO:0000259" key="14">
    <source>
        <dbReference type="PROSITE" id="PS51841"/>
    </source>
</evidence>
<keyword evidence="7" id="KW-0574">Periplasm</keyword>
<evidence type="ECO:0000256" key="11">
    <source>
        <dbReference type="ARBA" id="ARBA00023136"/>
    </source>
</evidence>
<dbReference type="Pfam" id="PF00932">
    <property type="entry name" value="LTD"/>
    <property type="match status" value="2"/>
</dbReference>
<dbReference type="InterPro" id="IPR038081">
    <property type="entry name" value="CalX-like_sf"/>
</dbReference>
<dbReference type="SUPFAM" id="SSF74853">
    <property type="entry name" value="Lamin A/C globular tail domain"/>
    <property type="match status" value="2"/>
</dbReference>
<dbReference type="EMBL" id="PDUD01000001">
    <property type="protein sequence ID" value="PHN08479.1"/>
    <property type="molecule type" value="Genomic_DNA"/>
</dbReference>
<dbReference type="Pfam" id="PF03160">
    <property type="entry name" value="Calx-beta"/>
    <property type="match status" value="1"/>
</dbReference>
<protein>
    <recommendedName>
        <fullName evidence="14">LTD domain-containing protein</fullName>
    </recommendedName>
</protein>
<dbReference type="SUPFAM" id="SSF49503">
    <property type="entry name" value="Cupredoxins"/>
    <property type="match status" value="1"/>
</dbReference>
<feature type="domain" description="LTD" evidence="14">
    <location>
        <begin position="397"/>
        <end position="506"/>
    </location>
</feature>
<dbReference type="PANTHER" id="PTHR34192:SF10">
    <property type="entry name" value="PLASTOCYANIN MAJOR ISOFORM, CHLOROPLASTIC-RELATED"/>
    <property type="match status" value="1"/>
</dbReference>
<feature type="binding site" evidence="12">
    <location>
        <position position="54"/>
    </location>
    <ligand>
        <name>Cu cation</name>
        <dbReference type="ChEBI" id="CHEBI:23378"/>
    </ligand>
</feature>
<evidence type="ECO:0000256" key="7">
    <source>
        <dbReference type="ARBA" id="ARBA00022764"/>
    </source>
</evidence>
<accession>A0A2D0NJU8</accession>
<evidence type="ECO:0000313" key="15">
    <source>
        <dbReference type="EMBL" id="PHN08479.1"/>
    </source>
</evidence>
<gene>
    <name evidence="15" type="ORF">CRP01_00775</name>
</gene>
<keyword evidence="11" id="KW-0472">Membrane</keyword>
<name>A0A2D0NJU8_FLAN2</name>
<organism evidence="15 16">
    <name type="scientific">Flavilitoribacter nigricans (strain ATCC 23147 / DSM 23189 / NBRC 102662 / NCIMB 1420 / SS-2)</name>
    <name type="common">Lewinella nigricans</name>
    <dbReference type="NCBI Taxonomy" id="1122177"/>
    <lineage>
        <taxon>Bacteria</taxon>
        <taxon>Pseudomonadati</taxon>
        <taxon>Bacteroidota</taxon>
        <taxon>Saprospiria</taxon>
        <taxon>Saprospirales</taxon>
        <taxon>Lewinellaceae</taxon>
        <taxon>Flavilitoribacter</taxon>
    </lineage>
</organism>
<feature type="chain" id="PRO_5012632686" description="LTD domain-containing protein" evidence="13">
    <location>
        <begin position="20"/>
        <end position="855"/>
    </location>
</feature>
<sequence length="855" mass="90500">MSRYTLLVLSLFLNFALLAQTKHFVTVSSNVFSPDALSIEIGDTVVWTNTSGSHNVNGTTDTYPENPVGFGNGNASSSAWTYEFVFDQAGLYNYRCDPHFALGMTGQVVVSEPTVESIVITEIMYNPPGSDADLEYLELYNAGNSAINLIGYSFSGFDFTFPGFNLNAGDYVIVAADSVFFTDTFGVPAFEMDGGGLSNGGELIQLLDGDGNLVDEVDYEPDGDWPSEPDGLGAALVLCDPASDNNDPASWGAARTATGIFINGFELYANPRGAGQCANGPLVSFLSTEMTVSEAAGTLMIPVALSQGDPMATTTVDVGIGAATTATLDADYTFTPTTVTFTPGATSDTVMLSLTIIDDTDLETLDTIALELSDPSAEATIDVFADQSLIIIQDNDAVIPDLAITEIMYNPPESGTDSLEFIEIYNYGDTPADLTGYTFTAGVTATFPDFILGAGDYIVLAVNPEALLNQFGVSALPFTGALSNGGESIELSNPGGTVVLQVTYDRDGDWPADANGGGASLVLCDPTADPTDGANWSASTTDSGVIINGSLIYASPGAADACAPPMEDVYPLYDISVLNTENANGVADSIGVDAEVQGIVYGVNLRPGGLQFTVIEADGDGIGVFSSSEDYDYTVMEGDMVSIQGTIGQFNGLTQINVDTISLMSSGNMLLDPLVVTELGEGTESQLITLENVTLADPTEWEEGGGSFNVSVTDGTNTYSVRIDSDVNIAGTAAPAGAFNITGIGDQFDSSDPYTEGYQLLPRYLEDIELVSQTVDPELARSVRAYPNPAGNYLQLELSDRFDALRIHNAFGQEVLRKYDPQANERLDVSQLPKGLYTLTFVQTDRIWSMQIVKQ</sequence>
<dbReference type="PROSITE" id="PS51841">
    <property type="entry name" value="LTD"/>
    <property type="match status" value="2"/>
</dbReference>
<dbReference type="GO" id="GO:0009055">
    <property type="term" value="F:electron transfer activity"/>
    <property type="evidence" value="ECO:0007669"/>
    <property type="project" value="InterPro"/>
</dbReference>
<comment type="subcellular location">
    <subcellularLocation>
        <location evidence="1">Membrane</location>
    </subcellularLocation>
    <subcellularLocation>
        <location evidence="2">Periplasm</location>
    </subcellularLocation>
</comment>
<keyword evidence="5 13" id="KW-0732">Signal</keyword>
<dbReference type="InterPro" id="IPR002386">
    <property type="entry name" value="Amicyanin/Pseudoazurin"/>
</dbReference>
<evidence type="ECO:0000256" key="2">
    <source>
        <dbReference type="ARBA" id="ARBA00004418"/>
    </source>
</evidence>
<comment type="caution">
    <text evidence="15">The sequence shown here is derived from an EMBL/GenBank/DDBJ whole genome shotgun (WGS) entry which is preliminary data.</text>
</comment>